<keyword evidence="2" id="KW-1185">Reference proteome</keyword>
<dbReference type="EMBL" id="JALKFT010000017">
    <property type="protein sequence ID" value="MCK9877417.1"/>
    <property type="molecule type" value="Genomic_DNA"/>
</dbReference>
<name>A0ABT0K0Y1_9ACTN</name>
<evidence type="ECO:0008006" key="3">
    <source>
        <dbReference type="Google" id="ProtNLM"/>
    </source>
</evidence>
<protein>
    <recommendedName>
        <fullName evidence="3">FXSXX-COOH protein</fullName>
    </recommendedName>
</protein>
<dbReference type="Proteomes" id="UP001201873">
    <property type="component" value="Unassembled WGS sequence"/>
</dbReference>
<accession>A0ABT0K0Y1</accession>
<sequence length="61" mass="6993">MADATLGLYLTDVRGLSLDRLRTSTDDTLRHEVDRLLDDLDPRCAWHKRADDGGGCWQRLH</sequence>
<organism evidence="1 2">
    <name type="scientific">Frankia umida</name>
    <dbReference type="NCBI Taxonomy" id="573489"/>
    <lineage>
        <taxon>Bacteria</taxon>
        <taxon>Bacillati</taxon>
        <taxon>Actinomycetota</taxon>
        <taxon>Actinomycetes</taxon>
        <taxon>Frankiales</taxon>
        <taxon>Frankiaceae</taxon>
        <taxon>Frankia</taxon>
    </lineage>
</organism>
<gene>
    <name evidence="1" type="ORF">MXD59_16845</name>
</gene>
<evidence type="ECO:0000313" key="1">
    <source>
        <dbReference type="EMBL" id="MCK9877417.1"/>
    </source>
</evidence>
<evidence type="ECO:0000313" key="2">
    <source>
        <dbReference type="Proteomes" id="UP001201873"/>
    </source>
</evidence>
<reference evidence="1 2" key="1">
    <citation type="submission" date="2022-04" db="EMBL/GenBank/DDBJ databases">
        <title>Genome diversity in the genus Frankia.</title>
        <authorList>
            <person name="Carlos-Shanley C."/>
            <person name="Hahn D."/>
        </authorList>
    </citation>
    <scope>NUCLEOTIDE SEQUENCE [LARGE SCALE GENOMIC DNA]</scope>
    <source>
        <strain evidence="1 2">Ag45/Mut15</strain>
    </source>
</reference>
<comment type="caution">
    <text evidence="1">The sequence shown here is derived from an EMBL/GenBank/DDBJ whole genome shotgun (WGS) entry which is preliminary data.</text>
</comment>
<proteinExistence type="predicted"/>
<dbReference type="RefSeq" id="WP_248825669.1">
    <property type="nucleotide sequence ID" value="NZ_JALKFT010000017.1"/>
</dbReference>